<dbReference type="Pfam" id="PF03466">
    <property type="entry name" value="LysR_substrate"/>
    <property type="match status" value="1"/>
</dbReference>
<protein>
    <submittedName>
        <fullName evidence="6">DNA-binding transcriptional regulator, LysR family</fullName>
    </submittedName>
</protein>
<evidence type="ECO:0000256" key="4">
    <source>
        <dbReference type="ARBA" id="ARBA00023163"/>
    </source>
</evidence>
<evidence type="ECO:0000256" key="3">
    <source>
        <dbReference type="ARBA" id="ARBA00023125"/>
    </source>
</evidence>
<dbReference type="InterPro" id="IPR005119">
    <property type="entry name" value="LysR_subst-bd"/>
</dbReference>
<dbReference type="InterPro" id="IPR036388">
    <property type="entry name" value="WH-like_DNA-bd_sf"/>
</dbReference>
<dbReference type="PROSITE" id="PS50931">
    <property type="entry name" value="HTH_LYSR"/>
    <property type="match status" value="1"/>
</dbReference>
<evidence type="ECO:0000256" key="1">
    <source>
        <dbReference type="ARBA" id="ARBA00009437"/>
    </source>
</evidence>
<dbReference type="PANTHER" id="PTHR30126">
    <property type="entry name" value="HTH-TYPE TRANSCRIPTIONAL REGULATOR"/>
    <property type="match status" value="1"/>
</dbReference>
<dbReference type="FunFam" id="1.10.10.10:FF:000001">
    <property type="entry name" value="LysR family transcriptional regulator"/>
    <property type="match status" value="1"/>
</dbReference>
<dbReference type="Pfam" id="PF00126">
    <property type="entry name" value="HTH_1"/>
    <property type="match status" value="1"/>
</dbReference>
<evidence type="ECO:0000313" key="7">
    <source>
        <dbReference type="Proteomes" id="UP000199107"/>
    </source>
</evidence>
<dbReference type="SUPFAM" id="SSF46785">
    <property type="entry name" value="Winged helix' DNA-binding domain"/>
    <property type="match status" value="1"/>
</dbReference>
<proteinExistence type="inferred from homology"/>
<keyword evidence="4" id="KW-0804">Transcription</keyword>
<dbReference type="PANTHER" id="PTHR30126:SF40">
    <property type="entry name" value="HTH-TYPE TRANSCRIPTIONAL REGULATOR GLTR"/>
    <property type="match status" value="1"/>
</dbReference>
<dbReference type="SUPFAM" id="SSF53850">
    <property type="entry name" value="Periplasmic binding protein-like II"/>
    <property type="match status" value="1"/>
</dbReference>
<organism evidence="6 7">
    <name type="scientific">Franzmannia pantelleriensis</name>
    <dbReference type="NCBI Taxonomy" id="48727"/>
    <lineage>
        <taxon>Bacteria</taxon>
        <taxon>Pseudomonadati</taxon>
        <taxon>Pseudomonadota</taxon>
        <taxon>Gammaproteobacteria</taxon>
        <taxon>Oceanospirillales</taxon>
        <taxon>Halomonadaceae</taxon>
        <taxon>Franzmannia</taxon>
    </lineage>
</organism>
<dbReference type="GO" id="GO:0003700">
    <property type="term" value="F:DNA-binding transcription factor activity"/>
    <property type="evidence" value="ECO:0007669"/>
    <property type="project" value="InterPro"/>
</dbReference>
<dbReference type="CDD" id="cd08442">
    <property type="entry name" value="PBP2_YofA_SoxR_like"/>
    <property type="match status" value="1"/>
</dbReference>
<dbReference type="GO" id="GO:0000976">
    <property type="term" value="F:transcription cis-regulatory region binding"/>
    <property type="evidence" value="ECO:0007669"/>
    <property type="project" value="TreeGrafter"/>
</dbReference>
<dbReference type="Gene3D" id="1.10.10.10">
    <property type="entry name" value="Winged helix-like DNA-binding domain superfamily/Winged helix DNA-binding domain"/>
    <property type="match status" value="1"/>
</dbReference>
<keyword evidence="2" id="KW-0805">Transcription regulation</keyword>
<dbReference type="EMBL" id="FNGH01000003">
    <property type="protein sequence ID" value="SDL21061.1"/>
    <property type="molecule type" value="Genomic_DNA"/>
</dbReference>
<dbReference type="STRING" id="48727.SAMN05192555_10386"/>
<dbReference type="RefSeq" id="WP_089657374.1">
    <property type="nucleotide sequence ID" value="NZ_FNGH01000003.1"/>
</dbReference>
<gene>
    <name evidence="6" type="ORF">SAMN05192555_10386</name>
</gene>
<feature type="domain" description="HTH lysR-type" evidence="5">
    <location>
        <begin position="1"/>
        <end position="57"/>
    </location>
</feature>
<comment type="similarity">
    <text evidence="1">Belongs to the LysR transcriptional regulatory family.</text>
</comment>
<dbReference type="Gene3D" id="3.40.190.290">
    <property type="match status" value="1"/>
</dbReference>
<evidence type="ECO:0000259" key="5">
    <source>
        <dbReference type="PROSITE" id="PS50931"/>
    </source>
</evidence>
<dbReference type="Proteomes" id="UP000199107">
    <property type="component" value="Unassembled WGS sequence"/>
</dbReference>
<keyword evidence="3 6" id="KW-0238">DNA-binding</keyword>
<dbReference type="InterPro" id="IPR036390">
    <property type="entry name" value="WH_DNA-bd_sf"/>
</dbReference>
<evidence type="ECO:0000313" key="6">
    <source>
        <dbReference type="EMBL" id="SDL21061.1"/>
    </source>
</evidence>
<sequence length="299" mass="32322">MQLKSLRLLMGVAETGSFVATAQRLHTVQSNVTAHIKKLEEELGVQLVHRSGQVRLTTAGMALAEYAERILSAHDEALSLFKGDRVAGSRLRIGAMETTTALRLPPVLAAFHGAYPEVDLQLHTGPTASLVERLTEGLVDGVFVAGHLDHPHYHLEKVFSEELVLVSANPMMAMPTTEALLTATFLAFRQGCSYRQRIELLLAHCGVSAARIFELGSLDAMLGCVAAGMGYTVLPRATVEAHQHRFGIHCLALPAPIAQVDTYFAAAQPATWTPALARFVDTLRQVAASDTRRPEAEGV</sequence>
<dbReference type="AlphaFoldDB" id="A0A1G9I745"/>
<dbReference type="OrthoDB" id="464481at2"/>
<keyword evidence="7" id="KW-1185">Reference proteome</keyword>
<evidence type="ECO:0000256" key="2">
    <source>
        <dbReference type="ARBA" id="ARBA00023015"/>
    </source>
</evidence>
<accession>A0A1G9I745</accession>
<reference evidence="7" key="1">
    <citation type="submission" date="2016-10" db="EMBL/GenBank/DDBJ databases">
        <authorList>
            <person name="Varghese N."/>
            <person name="Submissions S."/>
        </authorList>
    </citation>
    <scope>NUCLEOTIDE SEQUENCE [LARGE SCALE GENOMIC DNA]</scope>
    <source>
        <strain evidence="7">AAP</strain>
    </source>
</reference>
<dbReference type="InterPro" id="IPR000847">
    <property type="entry name" value="LysR_HTH_N"/>
</dbReference>
<name>A0A1G9I745_9GAMM</name>